<reference evidence="3" key="1">
    <citation type="submission" date="2013-08" db="EMBL/GenBank/DDBJ databases">
        <title>Gene expansion shapes genome architecture in the human pathogen Lichtheimia corymbifera: an evolutionary genomics analysis in the ancient terrestrial Mucorales (Mucoromycotina).</title>
        <authorList>
            <person name="Schwartze V.U."/>
            <person name="Winter S."/>
            <person name="Shelest E."/>
            <person name="Marcet-Houben M."/>
            <person name="Horn F."/>
            <person name="Wehner S."/>
            <person name="Hoffmann K."/>
            <person name="Riege K."/>
            <person name="Sammeth M."/>
            <person name="Nowrousian M."/>
            <person name="Valiante V."/>
            <person name="Linde J."/>
            <person name="Jacobsen I.D."/>
            <person name="Marz M."/>
            <person name="Brakhage A.A."/>
            <person name="Gabaldon T."/>
            <person name="Bocker S."/>
            <person name="Voigt K."/>
        </authorList>
    </citation>
    <scope>NUCLEOTIDE SEQUENCE [LARGE SCALE GENOMIC DNA]</scope>
    <source>
        <strain evidence="3">FSU 9682</strain>
    </source>
</reference>
<keyword evidence="4" id="KW-1185">Reference proteome</keyword>
<accession>A0A068SI00</accession>
<name>A0A068SI00_9FUNG</name>
<feature type="domain" description="Methyltransferase" evidence="2">
    <location>
        <begin position="185"/>
        <end position="276"/>
    </location>
</feature>
<feature type="compositionally biased region" description="Basic and acidic residues" evidence="1">
    <location>
        <begin position="7"/>
        <end position="23"/>
    </location>
</feature>
<proteinExistence type="predicted"/>
<comment type="caution">
    <text evidence="3">The sequence shown here is derived from an EMBL/GenBank/DDBJ whole genome shotgun (WGS) entry which is preliminary data.</text>
</comment>
<evidence type="ECO:0000259" key="2">
    <source>
        <dbReference type="Pfam" id="PF13649"/>
    </source>
</evidence>
<feature type="compositionally biased region" description="Low complexity" evidence="1">
    <location>
        <begin position="34"/>
        <end position="52"/>
    </location>
</feature>
<sequence>MGNSHSEPADTHRHKKHDADHHSLVRRALHRVQSAFPSPTSSSPSTSHASFSQKRNTHHDGNGLSSSASSHPSLRLSTPPIHFPTLPTSLSQQEIDTTASSGLQSVPTSPQPPPSSDQHHHHVCSTENSPHQATCKYCLPDSEHEQDRLISMHFLSKHAFGGNYASPIGSILQQPQLHHKVQPCVLDVACGTGTWLMEMASEFPNAQFYGIDIYTMYPSDIKPPNVHFIQGNVLEGLPYDDATFDFVHMSYVSTCFSQRDRRQLLHQIRRVLKPGGYVEFRDAEHFIRNAGPLTNEFQRPFARVMRELLDVDVTWASHMAEQLHLVAGMTDIHNQVVSTHYMSSSNLSTAIINHLEAELQSYGDFLTSAYHLNREEYNRICESILEECRRYRSFQNHVLVWARKRLIEDSTPASIDRFSTAPSTVASSGSPSSSNIPTNSIHSNRNDEKTSDIYQFVHGYIE</sequence>
<dbReference type="InterPro" id="IPR041698">
    <property type="entry name" value="Methyltransf_25"/>
</dbReference>
<evidence type="ECO:0000313" key="4">
    <source>
        <dbReference type="Proteomes" id="UP000027586"/>
    </source>
</evidence>
<gene>
    <name evidence="3" type="ORF">LCOR_11723.1</name>
</gene>
<dbReference type="PANTHER" id="PTHR43591">
    <property type="entry name" value="METHYLTRANSFERASE"/>
    <property type="match status" value="1"/>
</dbReference>
<dbReference type="VEuPathDB" id="FungiDB:LCOR_11723.1"/>
<feature type="compositionally biased region" description="Polar residues" evidence="1">
    <location>
        <begin position="86"/>
        <end position="103"/>
    </location>
</feature>
<evidence type="ECO:0000313" key="3">
    <source>
        <dbReference type="EMBL" id="CDH60946.1"/>
    </source>
</evidence>
<evidence type="ECO:0000256" key="1">
    <source>
        <dbReference type="SAM" id="MobiDB-lite"/>
    </source>
</evidence>
<organism evidence="3 4">
    <name type="scientific">Lichtheimia corymbifera JMRC:FSU:9682</name>
    <dbReference type="NCBI Taxonomy" id="1263082"/>
    <lineage>
        <taxon>Eukaryota</taxon>
        <taxon>Fungi</taxon>
        <taxon>Fungi incertae sedis</taxon>
        <taxon>Mucoromycota</taxon>
        <taxon>Mucoromycotina</taxon>
        <taxon>Mucoromycetes</taxon>
        <taxon>Mucorales</taxon>
        <taxon>Lichtheimiaceae</taxon>
        <taxon>Lichtheimia</taxon>
    </lineage>
</organism>
<feature type="region of interest" description="Disordered" evidence="1">
    <location>
        <begin position="1"/>
        <end position="127"/>
    </location>
</feature>
<dbReference type="EMBL" id="CBTN010000117">
    <property type="protein sequence ID" value="CDH60946.1"/>
    <property type="molecule type" value="Genomic_DNA"/>
</dbReference>
<dbReference type="Proteomes" id="UP000027586">
    <property type="component" value="Unassembled WGS sequence"/>
</dbReference>
<dbReference type="CDD" id="cd02440">
    <property type="entry name" value="AdoMet_MTases"/>
    <property type="match status" value="1"/>
</dbReference>
<dbReference type="InterPro" id="IPR029063">
    <property type="entry name" value="SAM-dependent_MTases_sf"/>
</dbReference>
<feature type="region of interest" description="Disordered" evidence="1">
    <location>
        <begin position="418"/>
        <end position="447"/>
    </location>
</feature>
<dbReference type="STRING" id="1263082.A0A068SI00"/>
<dbReference type="OrthoDB" id="2013972at2759"/>
<dbReference type="AlphaFoldDB" id="A0A068SI00"/>
<feature type="compositionally biased region" description="Low complexity" evidence="1">
    <location>
        <begin position="64"/>
        <end position="77"/>
    </location>
</feature>
<dbReference type="Pfam" id="PF13649">
    <property type="entry name" value="Methyltransf_25"/>
    <property type="match status" value="1"/>
</dbReference>
<dbReference type="Gene3D" id="3.40.50.150">
    <property type="entry name" value="Vaccinia Virus protein VP39"/>
    <property type="match status" value="1"/>
</dbReference>
<feature type="compositionally biased region" description="Low complexity" evidence="1">
    <location>
        <begin position="419"/>
        <end position="443"/>
    </location>
</feature>
<protein>
    <recommendedName>
        <fullName evidence="2">Methyltransferase domain-containing protein</fullName>
    </recommendedName>
</protein>
<dbReference type="SUPFAM" id="SSF53335">
    <property type="entry name" value="S-adenosyl-L-methionine-dependent methyltransferases"/>
    <property type="match status" value="1"/>
</dbReference>